<protein>
    <submittedName>
        <fullName evidence="2">Uncharacterized protein</fullName>
    </submittedName>
</protein>
<accession>A0A410G507</accession>
<feature type="signal peptide" evidence="1">
    <location>
        <begin position="1"/>
        <end position="18"/>
    </location>
</feature>
<keyword evidence="1" id="KW-0732">Signal</keyword>
<dbReference type="AlphaFoldDB" id="A0A410G507"/>
<proteinExistence type="predicted"/>
<evidence type="ECO:0000256" key="1">
    <source>
        <dbReference type="SAM" id="SignalP"/>
    </source>
</evidence>
<gene>
    <name evidence="2" type="ORF">EI546_11855</name>
</gene>
<dbReference type="OrthoDB" id="912496at2"/>
<dbReference type="RefSeq" id="WP_128250734.1">
    <property type="nucleotide sequence ID" value="NZ_CP034951.1"/>
</dbReference>
<dbReference type="Proteomes" id="UP000285517">
    <property type="component" value="Chromosome"/>
</dbReference>
<keyword evidence="3" id="KW-1185">Reference proteome</keyword>
<organism evidence="2 3">
    <name type="scientific">Aequorivita ciconiae</name>
    <dbReference type="NCBI Taxonomy" id="2494375"/>
    <lineage>
        <taxon>Bacteria</taxon>
        <taxon>Pseudomonadati</taxon>
        <taxon>Bacteroidota</taxon>
        <taxon>Flavobacteriia</taxon>
        <taxon>Flavobacteriales</taxon>
        <taxon>Flavobacteriaceae</taxon>
        <taxon>Aequorivita</taxon>
    </lineage>
</organism>
<sequence>MRFIILFFLFGLTISLEAQEKVTDISGSFGKLKNSFNIQDSNTGNFAIFLEGNNQTFAILYNKEFTELGRLAVPTLSSKFKSIIGYQFEDKKLTLLMNTLNGRSYGFTTFNFQTGMRTSKEIDFKVKGERVLDAVTYKNVIYLLTLPSSSSQINIYSFKNLEEPILTEVEFPKETLLDRRDRPRKLYDITKDSPFSSVEEDVPNSLEVASGKFKLYQKDENITLTLDSANEFTYLLKINLENFEKSVTRFEKPTTDGFKMGLRTNSFIDNGKLFQLVANSSILKLRVFDLASEAIIKEYSLTDSDELFFKNTPIVFKGGDFQSYRELETTNQFLRKISTGDIGLSVYRENGIYQITMGSAAEKDGGLILVGGALGGVVGVLIVSSINQLTTSYSLYKNTKSVRITGLFKEDLSHIKDDVPSNPFDTIKSFLEENSGQAETIFKLNNQYFCGFFNKKDEVYSLYKF</sequence>
<reference evidence="2 3" key="1">
    <citation type="submission" date="2019-01" db="EMBL/GenBank/DDBJ databases">
        <title>Complete genome sequencing of Aequorivita sp. H23M31.</title>
        <authorList>
            <person name="Bae J.-W."/>
        </authorList>
    </citation>
    <scope>NUCLEOTIDE SEQUENCE [LARGE SCALE GENOMIC DNA]</scope>
    <source>
        <strain evidence="2 3">H23M31</strain>
    </source>
</reference>
<dbReference type="EMBL" id="CP034951">
    <property type="protein sequence ID" value="QAA82367.1"/>
    <property type="molecule type" value="Genomic_DNA"/>
</dbReference>
<feature type="chain" id="PRO_5019437474" evidence="1">
    <location>
        <begin position="19"/>
        <end position="465"/>
    </location>
</feature>
<dbReference type="KEGG" id="aev:EI546_11855"/>
<name>A0A410G507_9FLAO</name>
<evidence type="ECO:0000313" key="3">
    <source>
        <dbReference type="Proteomes" id="UP000285517"/>
    </source>
</evidence>
<evidence type="ECO:0000313" key="2">
    <source>
        <dbReference type="EMBL" id="QAA82367.1"/>
    </source>
</evidence>